<protein>
    <submittedName>
        <fullName evidence="2">Nitrile hydratase subunit beta</fullName>
        <ecNumber evidence="2">4.2.1.84</ecNumber>
    </submittedName>
</protein>
<dbReference type="HOGENOM" id="CLU_017452_2_2_11"/>
<dbReference type="InterPro" id="IPR027417">
    <property type="entry name" value="P-loop_NTPase"/>
</dbReference>
<dbReference type="eggNOG" id="COG0523">
    <property type="taxonomic scope" value="Bacteria"/>
</dbReference>
<evidence type="ECO:0000313" key="2">
    <source>
        <dbReference type="EMBL" id="ABY23416.1"/>
    </source>
</evidence>
<dbReference type="RefSeq" id="WP_012245089.1">
    <property type="nucleotide sequence ID" value="NC_010168.1"/>
</dbReference>
<dbReference type="GO" id="GO:0018822">
    <property type="term" value="F:nitrile hydratase activity"/>
    <property type="evidence" value="ECO:0007669"/>
    <property type="project" value="UniProtKB-EC"/>
</dbReference>
<dbReference type="KEGG" id="rsa:RSal33209_1680"/>
<sequence length="353" mass="38649">MHLSLLASLDLHCRQRGAELLSGTHPGSVVVVHDLLDGATVLRRIYRDGELNERASSQLEHGCLSCTVRLEILPTVRRLIRENVPHVVLALPPGVELDMVIEALYAGVEEEFSIDNAVLVVDPAELEDQLWDRRSLSEIGMTSYPKDRRTSDEFVVGTVAQADTVLAAASLANSLSEPGHLNRALGFELLRELAPHANVARRTAQVRPGCFDLSEAMARQTPGEVRVASGADDGVFRTIRHELSRPLHPERLRSALPELAAGSCWIRGRLWLASVPGQRIAMRGIGPRLWLENTGEWLSGLEQPGTVVALTGRANELIESEIHELLNDAQLSAAEAHQSAEYFSDPFGLDVSN</sequence>
<dbReference type="EMBL" id="CP000910">
    <property type="protein sequence ID" value="ABY23416.1"/>
    <property type="molecule type" value="Genomic_DNA"/>
</dbReference>
<dbReference type="EC" id="4.2.1.84" evidence="2"/>
<dbReference type="Gene3D" id="3.40.50.300">
    <property type="entry name" value="P-loop containing nucleotide triphosphate hydrolases"/>
    <property type="match status" value="1"/>
</dbReference>
<evidence type="ECO:0000313" key="3">
    <source>
        <dbReference type="Proteomes" id="UP000002007"/>
    </source>
</evidence>
<dbReference type="STRING" id="288705.RSal33209_1680"/>
<dbReference type="Pfam" id="PF07683">
    <property type="entry name" value="CobW_C"/>
    <property type="match status" value="1"/>
</dbReference>
<dbReference type="Proteomes" id="UP000002007">
    <property type="component" value="Chromosome"/>
</dbReference>
<feature type="domain" description="CobW C-terminal" evidence="1">
    <location>
        <begin position="236"/>
        <end position="330"/>
    </location>
</feature>
<keyword evidence="3" id="KW-1185">Reference proteome</keyword>
<dbReference type="SMART" id="SM00833">
    <property type="entry name" value="CobW_C"/>
    <property type="match status" value="1"/>
</dbReference>
<keyword evidence="2" id="KW-0456">Lyase</keyword>
<organism evidence="2 3">
    <name type="scientific">Renibacterium salmoninarum (strain ATCC 33209 / DSM 20767 / JCM 11484 / NBRC 15589 / NCIMB 2235)</name>
    <dbReference type="NCBI Taxonomy" id="288705"/>
    <lineage>
        <taxon>Bacteria</taxon>
        <taxon>Bacillati</taxon>
        <taxon>Actinomycetota</taxon>
        <taxon>Actinomycetes</taxon>
        <taxon>Micrococcales</taxon>
        <taxon>Micrococcaceae</taxon>
        <taxon>Renibacterium</taxon>
    </lineage>
</organism>
<gene>
    <name evidence="2" type="ordered locus">RSal33209_1680</name>
</gene>
<reference evidence="3" key="1">
    <citation type="journal article" date="2008" name="J. Bacteriol.">
        <title>Genome sequence of the fish pathogen Renibacterium salmoninarum suggests reductive evolution away from an environmental Arthrobacter ancestor.</title>
        <authorList>
            <person name="Wiens G.D."/>
            <person name="Rockey D.D."/>
            <person name="Wu Z."/>
            <person name="Chang J."/>
            <person name="Levy R."/>
            <person name="Crane S."/>
            <person name="Chen D.S."/>
            <person name="Capri G.R."/>
            <person name="Burnett J.R."/>
            <person name="Sudheesh P.S."/>
            <person name="Schipma M.J."/>
            <person name="Burd H."/>
            <person name="Bhattacharyya A."/>
            <person name="Rhodes L.D."/>
            <person name="Kaul R."/>
            <person name="Strom M.S."/>
        </authorList>
    </citation>
    <scope>NUCLEOTIDE SEQUENCE [LARGE SCALE GENOMIC DNA]</scope>
    <source>
        <strain evidence="3">ATCC 33209 / DSM 20767 / JCM 11484 / NBRC 15589 / NCIMB 2235</strain>
    </source>
</reference>
<proteinExistence type="predicted"/>
<dbReference type="InterPro" id="IPR011629">
    <property type="entry name" value="CobW-like_C"/>
</dbReference>
<name>A9WMV5_RENSM</name>
<dbReference type="AlphaFoldDB" id="A9WMV5"/>
<evidence type="ECO:0000259" key="1">
    <source>
        <dbReference type="SMART" id="SM00833"/>
    </source>
</evidence>
<accession>A9WMV5</accession>